<comment type="similarity">
    <text evidence="2 7">Belongs to the DMRL synthase family.</text>
</comment>
<dbReference type="Proteomes" id="UP000747791">
    <property type="component" value="Unassembled WGS sequence"/>
</dbReference>
<dbReference type="EMBL" id="RGOB01000068">
    <property type="protein sequence ID" value="NCU53221.1"/>
    <property type="molecule type" value="Genomic_DNA"/>
</dbReference>
<evidence type="ECO:0000313" key="11">
    <source>
        <dbReference type="Proteomes" id="UP000572953"/>
    </source>
</evidence>
<dbReference type="GO" id="GO:0009349">
    <property type="term" value="C:riboflavin synthase complex"/>
    <property type="evidence" value="ECO:0007669"/>
    <property type="project" value="UniProtKB-UniRule"/>
</dbReference>
<dbReference type="Proteomes" id="UP000572953">
    <property type="component" value="Unassembled WGS sequence"/>
</dbReference>
<evidence type="ECO:0000313" key="8">
    <source>
        <dbReference type="EMBL" id="NBN88344.1"/>
    </source>
</evidence>
<feature type="binding site" evidence="7">
    <location>
        <position position="114"/>
    </location>
    <ligand>
        <name>(2S)-2-hydroxy-3-oxobutyl phosphate</name>
        <dbReference type="ChEBI" id="CHEBI:58830"/>
    </ligand>
</feature>
<evidence type="ECO:0000313" key="10">
    <source>
        <dbReference type="EMBL" id="NCU63050.1"/>
    </source>
</evidence>
<comment type="pathway">
    <text evidence="1 7">Cofactor biosynthesis; riboflavin biosynthesis; riboflavin from 2-hydroxy-3-oxobutyl phosphate and 5-amino-6-(D-ribitylamino)uracil: step 1/2.</text>
</comment>
<comment type="function">
    <text evidence="7">Catalyzes the formation of 6,7-dimethyl-8-ribityllumazine by condensation of 5-amino-6-(D-ribitylamino)uracil with 3,4-dihydroxy-2-butanone 4-phosphate. This is the penultimate step in the biosynthesis of riboflavin.</text>
</comment>
<dbReference type="PANTHER" id="PTHR21058:SF0">
    <property type="entry name" value="6,7-DIMETHYL-8-RIBITYLLUMAZINE SYNTHASE"/>
    <property type="match status" value="1"/>
</dbReference>
<dbReference type="AlphaFoldDB" id="A0A845S5T8"/>
<dbReference type="Proteomes" id="UP000713222">
    <property type="component" value="Unassembled WGS sequence"/>
</dbReference>
<evidence type="ECO:0000256" key="4">
    <source>
        <dbReference type="ARBA" id="ARBA00022619"/>
    </source>
</evidence>
<dbReference type="Gene3D" id="3.40.50.960">
    <property type="entry name" value="Lumazine/riboflavin synthase"/>
    <property type="match status" value="1"/>
</dbReference>
<dbReference type="CDD" id="cd09209">
    <property type="entry name" value="Lumazine_synthase-I"/>
    <property type="match status" value="1"/>
</dbReference>
<accession>A0A845S5T8</accession>
<evidence type="ECO:0000256" key="7">
    <source>
        <dbReference type="HAMAP-Rule" id="MF_00178"/>
    </source>
</evidence>
<dbReference type="EMBL" id="RGET01000097">
    <property type="protein sequence ID" value="NBN88344.1"/>
    <property type="molecule type" value="Genomic_DNA"/>
</dbReference>
<proteinExistence type="inferred from homology"/>
<dbReference type="EC" id="2.5.1.78" evidence="3 7"/>
<dbReference type="HAMAP" id="MF_00178">
    <property type="entry name" value="Lumazine_synth"/>
    <property type="match status" value="1"/>
</dbReference>
<keyword evidence="4 7" id="KW-0686">Riboflavin biosynthesis</keyword>
<evidence type="ECO:0000256" key="1">
    <source>
        <dbReference type="ARBA" id="ARBA00004917"/>
    </source>
</evidence>
<keyword evidence="5 7" id="KW-0808">Transferase</keyword>
<evidence type="ECO:0000256" key="6">
    <source>
        <dbReference type="ARBA" id="ARBA00048785"/>
    </source>
</evidence>
<dbReference type="UniPathway" id="UPA00275">
    <property type="reaction ID" value="UER00404"/>
</dbReference>
<dbReference type="InterPro" id="IPR002180">
    <property type="entry name" value="LS/RS"/>
</dbReference>
<feature type="binding site" evidence="7">
    <location>
        <begin position="72"/>
        <end position="73"/>
    </location>
    <ligand>
        <name>(2S)-2-hydroxy-3-oxobutyl phosphate</name>
        <dbReference type="ChEBI" id="CHEBI:58830"/>
    </ligand>
</feature>
<gene>
    <name evidence="7 10" type="primary">ribH</name>
    <name evidence="8" type="ORF">EBV32_04585</name>
    <name evidence="10" type="ORF">EBV78_03035</name>
    <name evidence="9" type="ORF">EBX74_02825</name>
</gene>
<dbReference type="EMBL" id="RGGN01000101">
    <property type="protein sequence ID" value="NCU63050.1"/>
    <property type="molecule type" value="Genomic_DNA"/>
</dbReference>
<dbReference type="InterPro" id="IPR034964">
    <property type="entry name" value="LS"/>
</dbReference>
<dbReference type="Pfam" id="PF00885">
    <property type="entry name" value="DMRL_synthase"/>
    <property type="match status" value="1"/>
</dbReference>
<dbReference type="GO" id="GO:0009231">
    <property type="term" value="P:riboflavin biosynthetic process"/>
    <property type="evidence" value="ECO:0007669"/>
    <property type="project" value="UniProtKB-UniRule"/>
</dbReference>
<dbReference type="GO" id="GO:0000906">
    <property type="term" value="F:6,7-dimethyl-8-ribityllumazine synthase activity"/>
    <property type="evidence" value="ECO:0007669"/>
    <property type="project" value="UniProtKB-UniRule"/>
</dbReference>
<comment type="catalytic activity">
    <reaction evidence="6 7">
        <text>(2S)-2-hydroxy-3-oxobutyl phosphate + 5-amino-6-(D-ribitylamino)uracil = 6,7-dimethyl-8-(1-D-ribityl)lumazine + phosphate + 2 H2O + H(+)</text>
        <dbReference type="Rhea" id="RHEA:26152"/>
        <dbReference type="ChEBI" id="CHEBI:15377"/>
        <dbReference type="ChEBI" id="CHEBI:15378"/>
        <dbReference type="ChEBI" id="CHEBI:15934"/>
        <dbReference type="ChEBI" id="CHEBI:43474"/>
        <dbReference type="ChEBI" id="CHEBI:58201"/>
        <dbReference type="ChEBI" id="CHEBI:58830"/>
        <dbReference type="EC" id="2.5.1.78"/>
    </reaction>
</comment>
<evidence type="ECO:0000256" key="5">
    <source>
        <dbReference type="ARBA" id="ARBA00022679"/>
    </source>
</evidence>
<dbReference type="GO" id="GO:0005829">
    <property type="term" value="C:cytosol"/>
    <property type="evidence" value="ECO:0007669"/>
    <property type="project" value="TreeGrafter"/>
</dbReference>
<dbReference type="PANTHER" id="PTHR21058">
    <property type="entry name" value="6,7-DIMETHYL-8-RIBITYLLUMAZINE SYNTHASE DMRL SYNTHASE LUMAZINE SYNTHASE"/>
    <property type="match status" value="1"/>
</dbReference>
<feature type="binding site" evidence="7">
    <location>
        <begin position="43"/>
        <end position="45"/>
    </location>
    <ligand>
        <name>5-amino-6-(D-ribitylamino)uracil</name>
        <dbReference type="ChEBI" id="CHEBI:15934"/>
    </ligand>
</feature>
<evidence type="ECO:0000256" key="2">
    <source>
        <dbReference type="ARBA" id="ARBA00007424"/>
    </source>
</evidence>
<feature type="active site" description="Proton donor" evidence="7">
    <location>
        <position position="75"/>
    </location>
</feature>
<dbReference type="SUPFAM" id="SSF52121">
    <property type="entry name" value="Lumazine synthase"/>
    <property type="match status" value="1"/>
</dbReference>
<feature type="binding site" evidence="7">
    <location>
        <position position="100"/>
    </location>
    <ligand>
        <name>5-amino-6-(D-ribitylamino)uracil</name>
        <dbReference type="ChEBI" id="CHEBI:15934"/>
    </ligand>
</feature>
<evidence type="ECO:0000256" key="3">
    <source>
        <dbReference type="ARBA" id="ARBA00012664"/>
    </source>
</evidence>
<feature type="binding site" evidence="7">
    <location>
        <begin position="67"/>
        <end position="69"/>
    </location>
    <ligand>
        <name>5-amino-6-(D-ribitylamino)uracil</name>
        <dbReference type="ChEBI" id="CHEBI:15934"/>
    </ligand>
</feature>
<organism evidence="10 11">
    <name type="scientific">Candidatus Fonsibacter lacus</name>
    <dbReference type="NCBI Taxonomy" id="2576439"/>
    <lineage>
        <taxon>Bacteria</taxon>
        <taxon>Pseudomonadati</taxon>
        <taxon>Pseudomonadota</taxon>
        <taxon>Alphaproteobacteria</taxon>
        <taxon>Candidatus Pelagibacterales</taxon>
        <taxon>Candidatus Pelagibacterales incertae sedis</taxon>
        <taxon>Candidatus Fonsibacter</taxon>
    </lineage>
</organism>
<dbReference type="InterPro" id="IPR036467">
    <property type="entry name" value="LS/RS_sf"/>
</dbReference>
<comment type="caution">
    <text evidence="10">The sequence shown here is derived from an EMBL/GenBank/DDBJ whole genome shotgun (WGS) entry which is preliminary data.</text>
</comment>
<feature type="binding site" evidence="7">
    <location>
        <position position="12"/>
    </location>
    <ligand>
        <name>5-amino-6-(D-ribitylamino)uracil</name>
        <dbReference type="ChEBI" id="CHEBI:15934"/>
    </ligand>
</feature>
<reference evidence="10 11" key="1">
    <citation type="submission" date="2018-10" db="EMBL/GenBank/DDBJ databases">
        <title>Iterative Subtractive Binning of Freshwater Chronoseries Metagenomes Recovers Nearly Complete Genomes from over Four Hundred Novel Species.</title>
        <authorList>
            <person name="Rodriguez-R L.M."/>
            <person name="Tsementzi D."/>
            <person name="Luo C."/>
            <person name="Konstantinidis K.T."/>
        </authorList>
    </citation>
    <scope>NUCLEOTIDE SEQUENCE [LARGE SCALE GENOMIC DNA]</scope>
    <source>
        <strain evidence="10">WB7_2B_003</strain>
        <strain evidence="8">WB7_6_001</strain>
        <strain evidence="9">WB8_2A_004</strain>
    </source>
</reference>
<dbReference type="NCBIfam" id="TIGR00114">
    <property type="entry name" value="lumazine-synth"/>
    <property type="match status" value="1"/>
</dbReference>
<sequence>MKKKILIVSSSFYKNFEKNLLLGALKEIDKKLFDVKLYSVSGAYEIPQLLNILLKDNKYAFCIALGCIIKGQTPHFDIISQSVSDKLLEISIKYNVPVSNGVLNCNNSKQAEVRCDPKLKNKGGEAVRAALSVYNSIYKL</sequence>
<name>A0A845S5T8_9PROT</name>
<evidence type="ECO:0000313" key="9">
    <source>
        <dbReference type="EMBL" id="NCU53221.1"/>
    </source>
</evidence>
<protein>
    <recommendedName>
        <fullName evidence="3 7">6,7-dimethyl-8-ribityllumazine synthase</fullName>
        <shortName evidence="7">DMRL synthase</shortName>
        <shortName evidence="7">LS</shortName>
        <shortName evidence="7">Lumazine synthase</shortName>
        <ecNumber evidence="3 7">2.5.1.78</ecNumber>
    </recommendedName>
</protein>